<dbReference type="OrthoDB" id="5421607at2759"/>
<evidence type="ECO:0000256" key="2">
    <source>
        <dbReference type="ARBA" id="ARBA00004496"/>
    </source>
</evidence>
<keyword evidence="12" id="KW-1185">Reference proteome</keyword>
<comment type="subcellular location">
    <subcellularLocation>
        <location evidence="2">Cytoplasm</location>
    </subcellularLocation>
    <subcellularLocation>
        <location evidence="1">Endoplasmic reticulum</location>
    </subcellularLocation>
</comment>
<dbReference type="RefSeq" id="XP_003059829.1">
    <property type="nucleotide sequence ID" value="XM_003059783.1"/>
</dbReference>
<evidence type="ECO:0000256" key="7">
    <source>
        <dbReference type="ARBA" id="ARBA00023135"/>
    </source>
</evidence>
<feature type="compositionally biased region" description="Gly residues" evidence="9">
    <location>
        <begin position="700"/>
        <end position="712"/>
    </location>
</feature>
<dbReference type="AlphaFoldDB" id="C1MVX8"/>
<dbReference type="GeneID" id="9685554"/>
<dbReference type="PANTHER" id="PTHR14094">
    <property type="entry name" value="SIGNAL RECOGNITION PARTICLE 72"/>
    <property type="match status" value="1"/>
</dbReference>
<evidence type="ECO:0000259" key="10">
    <source>
        <dbReference type="Pfam" id="PF08492"/>
    </source>
</evidence>
<dbReference type="InterPro" id="IPR011990">
    <property type="entry name" value="TPR-like_helical_dom_sf"/>
</dbReference>
<dbReference type="Pfam" id="PF08492">
    <property type="entry name" value="SRP72"/>
    <property type="match status" value="1"/>
</dbReference>
<feature type="compositionally biased region" description="Basic residues" evidence="9">
    <location>
        <begin position="667"/>
        <end position="678"/>
    </location>
</feature>
<evidence type="ECO:0000256" key="8">
    <source>
        <dbReference type="ARBA" id="ARBA00023274"/>
    </source>
</evidence>
<evidence type="ECO:0000256" key="4">
    <source>
        <dbReference type="ARBA" id="ARBA00018350"/>
    </source>
</evidence>
<feature type="compositionally biased region" description="Gly residues" evidence="9">
    <location>
        <begin position="617"/>
        <end position="629"/>
    </location>
</feature>
<dbReference type="KEGG" id="mpp:MICPUCDRAFT_47730"/>
<evidence type="ECO:0000256" key="5">
    <source>
        <dbReference type="ARBA" id="ARBA00022490"/>
    </source>
</evidence>
<dbReference type="eggNOG" id="KOG2376">
    <property type="taxonomic scope" value="Eukaryota"/>
</dbReference>
<feature type="compositionally biased region" description="Basic residues" evidence="9">
    <location>
        <begin position="633"/>
        <end position="642"/>
    </location>
</feature>
<evidence type="ECO:0000256" key="1">
    <source>
        <dbReference type="ARBA" id="ARBA00004240"/>
    </source>
</evidence>
<dbReference type="GO" id="GO:0005783">
    <property type="term" value="C:endoplasmic reticulum"/>
    <property type="evidence" value="ECO:0007669"/>
    <property type="project" value="UniProtKB-SubCell"/>
</dbReference>
<dbReference type="EMBL" id="GG663741">
    <property type="protein sequence ID" value="EEH55781.1"/>
    <property type="molecule type" value="Genomic_DNA"/>
</dbReference>
<keyword evidence="8" id="KW-0687">Ribonucleoprotein</keyword>
<feature type="compositionally biased region" description="Basic and acidic residues" evidence="9">
    <location>
        <begin position="657"/>
        <end position="666"/>
    </location>
</feature>
<keyword evidence="5" id="KW-0963">Cytoplasm</keyword>
<dbReference type="PIRSF" id="PIRSF038922">
    <property type="entry name" value="SRP72"/>
    <property type="match status" value="1"/>
</dbReference>
<dbReference type="Proteomes" id="UP000001876">
    <property type="component" value="Unassembled WGS sequence"/>
</dbReference>
<gene>
    <name evidence="11" type="ORF">MICPUCDRAFT_47730</name>
</gene>
<accession>C1MVX8</accession>
<dbReference type="InterPro" id="IPR026270">
    <property type="entry name" value="SRP72"/>
</dbReference>
<dbReference type="STRING" id="564608.C1MVX8"/>
<dbReference type="GO" id="GO:0005786">
    <property type="term" value="C:signal recognition particle, endoplasmic reticulum targeting"/>
    <property type="evidence" value="ECO:0007669"/>
    <property type="project" value="UniProtKB-KW"/>
</dbReference>
<name>C1MVX8_MICPC</name>
<evidence type="ECO:0000313" key="11">
    <source>
        <dbReference type="EMBL" id="EEH55781.1"/>
    </source>
</evidence>
<sequence>MFGGGKPPAPDKAAAAESVDASLDDLFSRLRDATSRGAHKKALRISESILSLAPGDPDATRCAVVALSELARHDDAIQCVEDAPADVLGGLTFEWAYSMYRAGRVADALDVLDATEGDADLLEEDRGSASRCAQLRAQLLYRDGRFEESARMYEKMFEEHPAEMAKVPNVAVNLAASLVAAGRASELLATLKKIVVSPKASFELAFNVACACVSNGNLRDADEYLALARARGETTLADEELSPQEIEDELLPVTVQRAYAAHLGGDVDAATEGYRAAIATKSASDAATVAVAVNNLLTIVGPRGVGGAEAIKKMEKLRRVHVCRAGPHTTAFARDDAGTLRADVARHANEEQRSAFLANRAIALLHSNHLDRCRESLSALKREEEEGRSLHHDAARVALIDAALCMRNRRPADADAALARFVDGRGATDAGARATAQLARAQIAASAGEYAKAISALEGVGAACATSPAVTATIVALRELSGDAAGADAALEAAAATPGAPTTLALRAAERELERGRAAEAVAAYERVLSLGARDKGDKGDEDDLKLADAGLVKARAVAGDADGAERGASEVFEALLAARGGEAPDADALEETPPDSVLARAAEVERRLAARRGGKRGGGGGDDGGGGERATRWKRRKRKIVYPKGFDPENPGPMPDPERWLPKRERSGHKGKKKKQANVRGAQGAGASDAELSKKEFSGGSGGTAGGGGGVKTNAPDADVMDKLLSVGVGKKKKKGGRR</sequence>
<evidence type="ECO:0000313" key="12">
    <source>
        <dbReference type="Proteomes" id="UP000001876"/>
    </source>
</evidence>
<dbReference type="InterPro" id="IPR013699">
    <property type="entry name" value="Signal_recog_part_SRP72_RNA-bd"/>
</dbReference>
<dbReference type="GO" id="GO:0008312">
    <property type="term" value="F:7S RNA binding"/>
    <property type="evidence" value="ECO:0007669"/>
    <property type="project" value="InterPro"/>
</dbReference>
<feature type="domain" description="Signal recognition particle SRP72 subunit RNA-binding" evidence="10">
    <location>
        <begin position="633"/>
        <end position="671"/>
    </location>
</feature>
<dbReference type="GO" id="GO:0006614">
    <property type="term" value="P:SRP-dependent cotranslational protein targeting to membrane"/>
    <property type="evidence" value="ECO:0007669"/>
    <property type="project" value="InterPro"/>
</dbReference>
<protein>
    <recommendedName>
        <fullName evidence="4">Signal recognition particle subunit SRP72</fullName>
    </recommendedName>
</protein>
<dbReference type="GO" id="GO:0043022">
    <property type="term" value="F:ribosome binding"/>
    <property type="evidence" value="ECO:0007669"/>
    <property type="project" value="TreeGrafter"/>
</dbReference>
<dbReference type="PANTHER" id="PTHR14094:SF9">
    <property type="entry name" value="SIGNAL RECOGNITION PARTICLE SUBUNIT SRP72"/>
    <property type="match status" value="1"/>
</dbReference>
<reference evidence="11 12" key="1">
    <citation type="journal article" date="2009" name="Science">
        <title>Green evolution and dynamic adaptations revealed by genomes of the marine picoeukaryotes Micromonas.</title>
        <authorList>
            <person name="Worden A.Z."/>
            <person name="Lee J.H."/>
            <person name="Mock T."/>
            <person name="Rouze P."/>
            <person name="Simmons M.P."/>
            <person name="Aerts A.L."/>
            <person name="Allen A.E."/>
            <person name="Cuvelier M.L."/>
            <person name="Derelle E."/>
            <person name="Everett M.V."/>
            <person name="Foulon E."/>
            <person name="Grimwood J."/>
            <person name="Gundlach H."/>
            <person name="Henrissat B."/>
            <person name="Napoli C."/>
            <person name="McDonald S.M."/>
            <person name="Parker M.S."/>
            <person name="Rombauts S."/>
            <person name="Salamov A."/>
            <person name="Von Dassow P."/>
            <person name="Badger J.H."/>
            <person name="Coutinho P.M."/>
            <person name="Demir E."/>
            <person name="Dubchak I."/>
            <person name="Gentemann C."/>
            <person name="Eikrem W."/>
            <person name="Gready J.E."/>
            <person name="John U."/>
            <person name="Lanier W."/>
            <person name="Lindquist E.A."/>
            <person name="Lucas S."/>
            <person name="Mayer K.F."/>
            <person name="Moreau H."/>
            <person name="Not F."/>
            <person name="Otillar R."/>
            <person name="Panaud O."/>
            <person name="Pangilinan J."/>
            <person name="Paulsen I."/>
            <person name="Piegu B."/>
            <person name="Poliakov A."/>
            <person name="Robbens S."/>
            <person name="Schmutz J."/>
            <person name="Toulza E."/>
            <person name="Wyss T."/>
            <person name="Zelensky A."/>
            <person name="Zhou K."/>
            <person name="Armbrust E.V."/>
            <person name="Bhattacharya D."/>
            <person name="Goodenough U.W."/>
            <person name="Van de Peer Y."/>
            <person name="Grigoriev I.V."/>
        </authorList>
    </citation>
    <scope>NUCLEOTIDE SEQUENCE [LARGE SCALE GENOMIC DNA]</scope>
    <source>
        <strain evidence="11 12">CCMP1545</strain>
    </source>
</reference>
<feature type="compositionally biased region" description="Basic residues" evidence="9">
    <location>
        <begin position="731"/>
        <end position="740"/>
    </location>
</feature>
<evidence type="ECO:0000256" key="6">
    <source>
        <dbReference type="ARBA" id="ARBA00022824"/>
    </source>
</evidence>
<keyword evidence="7" id="KW-0733">Signal recognition particle</keyword>
<keyword evidence="6" id="KW-0256">Endoplasmic reticulum</keyword>
<dbReference type="Gene3D" id="1.25.40.10">
    <property type="entry name" value="Tetratricopeptide repeat domain"/>
    <property type="match status" value="1"/>
</dbReference>
<evidence type="ECO:0000256" key="3">
    <source>
        <dbReference type="ARBA" id="ARBA00007676"/>
    </source>
</evidence>
<evidence type="ECO:0000256" key="9">
    <source>
        <dbReference type="SAM" id="MobiDB-lite"/>
    </source>
</evidence>
<comment type="similarity">
    <text evidence="3">Belongs to the SRP72 family.</text>
</comment>
<proteinExistence type="inferred from homology"/>
<organism evidence="12">
    <name type="scientific">Micromonas pusilla (strain CCMP1545)</name>
    <name type="common">Picoplanktonic green alga</name>
    <dbReference type="NCBI Taxonomy" id="564608"/>
    <lineage>
        <taxon>Eukaryota</taxon>
        <taxon>Viridiplantae</taxon>
        <taxon>Chlorophyta</taxon>
        <taxon>Mamiellophyceae</taxon>
        <taxon>Mamiellales</taxon>
        <taxon>Mamiellaceae</taxon>
        <taxon>Micromonas</taxon>
    </lineage>
</organism>
<dbReference type="OMA" id="NDMKVLA"/>
<dbReference type="SUPFAM" id="SSF48452">
    <property type="entry name" value="TPR-like"/>
    <property type="match status" value="1"/>
</dbReference>
<feature type="region of interest" description="Disordered" evidence="9">
    <location>
        <begin position="610"/>
        <end position="740"/>
    </location>
</feature>